<comment type="caution">
    <text evidence="3">The sequence shown here is derived from an EMBL/GenBank/DDBJ whole genome shotgun (WGS) entry which is preliminary data.</text>
</comment>
<evidence type="ECO:0008006" key="5">
    <source>
        <dbReference type="Google" id="ProtNLM"/>
    </source>
</evidence>
<reference evidence="3 4" key="1">
    <citation type="submission" date="2019-07" db="EMBL/GenBank/DDBJ databases">
        <title>Deinococcus detaillus sp. nov., isolated from humus soil in Antarctica.</title>
        <authorList>
            <person name="Zhang K."/>
        </authorList>
    </citation>
    <scope>NUCLEOTIDE SEQUENCE [LARGE SCALE GENOMIC DNA]</scope>
    <source>
        <strain evidence="3 4">H1</strain>
    </source>
</reference>
<dbReference type="EMBL" id="VKDB01000001">
    <property type="protein sequence ID" value="TSA87899.1"/>
    <property type="molecule type" value="Genomic_DNA"/>
</dbReference>
<gene>
    <name evidence="3" type="ORF">FNU79_01240</name>
</gene>
<sequence>MNVRYLLVALLSGLLLNSCAPKADTTTDADADTALTISPPDPPRSSPLSQQPADLIREECLNNLKSKLESSPAANYDENAMPKLSGESWNWESSVTDFVSNVPTDKSFSCTVVGNSLQDAAITTTLK</sequence>
<organism evidence="3 4">
    <name type="scientific">Deinococcus detaillensis</name>
    <dbReference type="NCBI Taxonomy" id="2592048"/>
    <lineage>
        <taxon>Bacteria</taxon>
        <taxon>Thermotogati</taxon>
        <taxon>Deinococcota</taxon>
        <taxon>Deinococci</taxon>
        <taxon>Deinococcales</taxon>
        <taxon>Deinococcaceae</taxon>
        <taxon>Deinococcus</taxon>
    </lineage>
</organism>
<feature type="chain" id="PRO_5022227004" description="Ig-like domain-containing protein" evidence="2">
    <location>
        <begin position="24"/>
        <end position="127"/>
    </location>
</feature>
<keyword evidence="4" id="KW-1185">Reference proteome</keyword>
<feature type="region of interest" description="Disordered" evidence="1">
    <location>
        <begin position="30"/>
        <end position="53"/>
    </location>
</feature>
<feature type="signal peptide" evidence="2">
    <location>
        <begin position="1"/>
        <end position="23"/>
    </location>
</feature>
<evidence type="ECO:0000256" key="2">
    <source>
        <dbReference type="SAM" id="SignalP"/>
    </source>
</evidence>
<accession>A0A553V618</accession>
<dbReference type="Proteomes" id="UP000316092">
    <property type="component" value="Unassembled WGS sequence"/>
</dbReference>
<keyword evidence="2" id="KW-0732">Signal</keyword>
<dbReference type="RefSeq" id="WP_143719095.1">
    <property type="nucleotide sequence ID" value="NZ_VKDB01000001.1"/>
</dbReference>
<evidence type="ECO:0000313" key="4">
    <source>
        <dbReference type="Proteomes" id="UP000316092"/>
    </source>
</evidence>
<dbReference type="AlphaFoldDB" id="A0A553V618"/>
<proteinExistence type="predicted"/>
<protein>
    <recommendedName>
        <fullName evidence="5">Ig-like domain-containing protein</fullName>
    </recommendedName>
</protein>
<evidence type="ECO:0000313" key="3">
    <source>
        <dbReference type="EMBL" id="TSA87899.1"/>
    </source>
</evidence>
<name>A0A553V618_9DEIO</name>
<evidence type="ECO:0000256" key="1">
    <source>
        <dbReference type="SAM" id="MobiDB-lite"/>
    </source>
</evidence>